<feature type="region of interest" description="Disordered" evidence="1">
    <location>
        <begin position="22"/>
        <end position="311"/>
    </location>
</feature>
<dbReference type="AlphaFoldDB" id="A0A6G0WMS7"/>
<feature type="compositionally biased region" description="Low complexity" evidence="1">
    <location>
        <begin position="22"/>
        <end position="225"/>
    </location>
</feature>
<dbReference type="EMBL" id="VJMJ01000175">
    <property type="protein sequence ID" value="KAF0728626.1"/>
    <property type="molecule type" value="Genomic_DNA"/>
</dbReference>
<dbReference type="VEuPathDB" id="FungiDB:AeMF1_008108"/>
<keyword evidence="2" id="KW-0472">Membrane</keyword>
<feature type="transmembrane region" description="Helical" evidence="2">
    <location>
        <begin position="700"/>
        <end position="719"/>
    </location>
</feature>
<feature type="compositionally biased region" description="Polar residues" evidence="1">
    <location>
        <begin position="290"/>
        <end position="300"/>
    </location>
</feature>
<reference evidence="5 6" key="1">
    <citation type="submission" date="2019-07" db="EMBL/GenBank/DDBJ databases">
        <title>Genomics analysis of Aphanomyces spp. identifies a new class of oomycete effector associated with host adaptation.</title>
        <authorList>
            <person name="Gaulin E."/>
        </authorList>
    </citation>
    <scope>NUCLEOTIDE SEQUENCE [LARGE SCALE GENOMIC DNA]</scope>
    <source>
        <strain evidence="5 6">ATCC 201684</strain>
    </source>
</reference>
<evidence type="ECO:0000256" key="3">
    <source>
        <dbReference type="SAM" id="SignalP"/>
    </source>
</evidence>
<evidence type="ECO:0000313" key="5">
    <source>
        <dbReference type="EMBL" id="KAF0728626.1"/>
    </source>
</evidence>
<feature type="transmembrane region" description="Helical" evidence="2">
    <location>
        <begin position="748"/>
        <end position="771"/>
    </location>
</feature>
<dbReference type="InterPro" id="IPR010308">
    <property type="entry name" value="TRP_C"/>
</dbReference>
<keyword evidence="3" id="KW-0732">Signal</keyword>
<feature type="region of interest" description="Disordered" evidence="1">
    <location>
        <begin position="369"/>
        <end position="392"/>
    </location>
</feature>
<comment type="caution">
    <text evidence="5">The sequence shown here is derived from an EMBL/GenBank/DDBJ whole genome shotgun (WGS) entry which is preliminary data.</text>
</comment>
<evidence type="ECO:0000259" key="4">
    <source>
        <dbReference type="Pfam" id="PF06011"/>
    </source>
</evidence>
<keyword evidence="2" id="KW-0812">Transmembrane</keyword>
<accession>A0A6G0WMS7</accession>
<evidence type="ECO:0000256" key="1">
    <source>
        <dbReference type="SAM" id="MobiDB-lite"/>
    </source>
</evidence>
<feature type="compositionally biased region" description="Low complexity" evidence="1">
    <location>
        <begin position="274"/>
        <end position="289"/>
    </location>
</feature>
<feature type="compositionally biased region" description="Pro residues" evidence="1">
    <location>
        <begin position="257"/>
        <end position="273"/>
    </location>
</feature>
<feature type="chain" id="PRO_5026018787" description="TRP C-terminal domain-containing protein" evidence="3">
    <location>
        <begin position="20"/>
        <end position="899"/>
    </location>
</feature>
<feature type="transmembrane region" description="Helical" evidence="2">
    <location>
        <begin position="725"/>
        <end position="741"/>
    </location>
</feature>
<dbReference type="PANTHER" id="PTHR31145">
    <property type="entry name" value="INTEGRAL MEMBRANE PROTEIN (AFU_ORTHOLOGUE AFUA_7G01610)"/>
    <property type="match status" value="1"/>
</dbReference>
<evidence type="ECO:0000256" key="2">
    <source>
        <dbReference type="SAM" id="Phobius"/>
    </source>
</evidence>
<keyword evidence="6" id="KW-1185">Reference proteome</keyword>
<dbReference type="Proteomes" id="UP000481153">
    <property type="component" value="Unassembled WGS sequence"/>
</dbReference>
<dbReference type="GO" id="GO:0016020">
    <property type="term" value="C:membrane"/>
    <property type="evidence" value="ECO:0007669"/>
    <property type="project" value="TreeGrafter"/>
</dbReference>
<dbReference type="GO" id="GO:0055085">
    <property type="term" value="P:transmembrane transport"/>
    <property type="evidence" value="ECO:0007669"/>
    <property type="project" value="TreeGrafter"/>
</dbReference>
<protein>
    <recommendedName>
        <fullName evidence="4">TRP C-terminal domain-containing protein</fullName>
    </recommendedName>
</protein>
<dbReference type="Pfam" id="PF06011">
    <property type="entry name" value="TRP"/>
    <property type="match status" value="1"/>
</dbReference>
<dbReference type="InterPro" id="IPR040241">
    <property type="entry name" value="TRP_Flc/Pkd2-like"/>
</dbReference>
<keyword evidence="2" id="KW-1133">Transmembrane helix</keyword>
<gene>
    <name evidence="5" type="ORF">Ae201684_013585</name>
</gene>
<feature type="signal peptide" evidence="3">
    <location>
        <begin position="1"/>
        <end position="19"/>
    </location>
</feature>
<evidence type="ECO:0000313" key="6">
    <source>
        <dbReference type="Proteomes" id="UP000481153"/>
    </source>
</evidence>
<sequence length="899" mass="95839">MRLHHLALLVVLSLWTIEAQTPSPTTLSPNSTAAPTTTPIATPATTLPTTPNSTPAKSTPTPTTTPKSTPSTTPKSTTTPTTTPKSTPSTTPKSPTTTPKSTPSTTPKSTLTPTTTPKSTPSTTPKSTPTPTTTPKSTPSTTPKSTPTPTTTPKSPTTTPKSTPSTTPKSTPTPTTTPKSTPSATPTTTPKSTPSPTQTTTPTTTPSTTPKSTPSTTPSTTSPTRSPVPTPSSTPITTPKATPVVTPSQSPTTTPSTPSPTPNSTPKPSPGSTPSPTTSQASPRPTTAPVSQTPQPTRAITTPPPLVTTPPAQTLSVFVNDLINKRTTTPAPTTTTTVENLLIIPSSPSPPPLPTQSDGLLAPITEQPQTVVPRPNSTQRNDNTPDSQGDTTATAISVSGAETSKTQTTRYIFSALVGVTLVLLVFFHYVAINPSSIAPETVTEVFTSPNSWQLPTFISFVQCVSLGSFLNVNAPHAVFVAFTDSFSWMNLIVRSSPSSDLNTTTASSLVAALSQGSTANRQLAGANSTSTAIKYDAFGFEQFALRGNLRERDLFARAWLFFLIACASIVAIAIVAKLVARMLKKNSQYDSTQFTATSHDTSFAQQFSDRVVSFVVLFVAAVILPLSLVSTYELMQDINSANGFGSLSGIFALISLIVLVSLVIGATVAVSKSSKIQLNKYDMKVTFGFLYVNLKYDRRLFCAVTLLVQLLTGVFLAVLPSSQCLLLLILHGVYLLLIIGLRPFQSLFMFCMVILFEMCLLALFGIEYAMVHSDLNAIESKRALAIGVIGIVCVVVLLVFAHCIIMLWTFVMGTAFIERWKVPFSRRDGKTLELATEQEMLDIMRHVPLETQREGHYLTSMQVVTVSDQERLDLARRVPLDSQRNSRSSMQVVTGNMYS</sequence>
<dbReference type="PANTHER" id="PTHR31145:SF6">
    <property type="entry name" value="INTEGRAL MEMBRANE PROTEIN (AFU_ORTHOLOGUE AFUA_7G01610)"/>
    <property type="match status" value="1"/>
</dbReference>
<feature type="transmembrane region" description="Helical" evidence="2">
    <location>
        <begin position="558"/>
        <end position="580"/>
    </location>
</feature>
<feature type="transmembrane region" description="Helical" evidence="2">
    <location>
        <begin position="611"/>
        <end position="630"/>
    </location>
</feature>
<feature type="transmembrane region" description="Helical" evidence="2">
    <location>
        <begin position="650"/>
        <end position="670"/>
    </location>
</feature>
<proteinExistence type="predicted"/>
<feature type="compositionally biased region" description="Low complexity" evidence="1">
    <location>
        <begin position="233"/>
        <end position="256"/>
    </location>
</feature>
<feature type="domain" description="TRP C-terminal" evidence="4">
    <location>
        <begin position="441"/>
        <end position="811"/>
    </location>
</feature>
<feature type="transmembrane region" description="Helical" evidence="2">
    <location>
        <begin position="783"/>
        <end position="811"/>
    </location>
</feature>
<name>A0A6G0WMS7_9STRA</name>
<organism evidence="5 6">
    <name type="scientific">Aphanomyces euteiches</name>
    <dbReference type="NCBI Taxonomy" id="100861"/>
    <lineage>
        <taxon>Eukaryota</taxon>
        <taxon>Sar</taxon>
        <taxon>Stramenopiles</taxon>
        <taxon>Oomycota</taxon>
        <taxon>Saprolegniomycetes</taxon>
        <taxon>Saprolegniales</taxon>
        <taxon>Verrucalvaceae</taxon>
        <taxon>Aphanomyces</taxon>
    </lineage>
</organism>